<organism evidence="9 10">
    <name type="scientific">Allokutzneria oryzae</name>
    <dbReference type="NCBI Taxonomy" id="1378989"/>
    <lineage>
        <taxon>Bacteria</taxon>
        <taxon>Bacillati</taxon>
        <taxon>Actinomycetota</taxon>
        <taxon>Actinomycetes</taxon>
        <taxon>Pseudonocardiales</taxon>
        <taxon>Pseudonocardiaceae</taxon>
        <taxon>Allokutzneria</taxon>
    </lineage>
</organism>
<sequence length="89" mass="9647">MALTADDVREVRFTKAGLGRRGYSEVEVVGFLAEVANTLDGRGNVTATQVHNVAFSTSLGVGGFDEEEVDNYLDLIEQELLERAQRTAG</sequence>
<evidence type="ECO:0000256" key="6">
    <source>
        <dbReference type="ARBA" id="ARBA00023054"/>
    </source>
</evidence>
<protein>
    <recommendedName>
        <fullName evidence="3">Cell wall synthesis protein Wag31</fullName>
    </recommendedName>
    <alternativeName>
        <fullName evidence="8">Antigen 84</fullName>
    </alternativeName>
</protein>
<name>A0ABV6A0W0_9PSEU</name>
<comment type="subcellular location">
    <subcellularLocation>
        <location evidence="1">Cytoplasm</location>
    </subcellularLocation>
</comment>
<dbReference type="RefSeq" id="WP_377855646.1">
    <property type="nucleotide sequence ID" value="NZ_JBHLZU010000018.1"/>
</dbReference>
<keyword evidence="4" id="KW-0963">Cytoplasm</keyword>
<dbReference type="InterPro" id="IPR007793">
    <property type="entry name" value="DivIVA_fam"/>
</dbReference>
<evidence type="ECO:0000256" key="4">
    <source>
        <dbReference type="ARBA" id="ARBA00022490"/>
    </source>
</evidence>
<dbReference type="InterPro" id="IPR019933">
    <property type="entry name" value="DivIVA_domain"/>
</dbReference>
<evidence type="ECO:0000256" key="8">
    <source>
        <dbReference type="ARBA" id="ARBA00031737"/>
    </source>
</evidence>
<keyword evidence="7" id="KW-0131">Cell cycle</keyword>
<comment type="similarity">
    <text evidence="2">Belongs to the DivIVA family.</text>
</comment>
<keyword evidence="10" id="KW-1185">Reference proteome</keyword>
<comment type="caution">
    <text evidence="9">The sequence shown here is derived from an EMBL/GenBank/DDBJ whole genome shotgun (WGS) entry which is preliminary data.</text>
</comment>
<accession>A0ABV6A0W0</accession>
<dbReference type="EMBL" id="JBHLZU010000018">
    <property type="protein sequence ID" value="MFB9906782.1"/>
    <property type="molecule type" value="Genomic_DNA"/>
</dbReference>
<keyword evidence="6" id="KW-0175">Coiled coil</keyword>
<dbReference type="PANTHER" id="PTHR35794">
    <property type="entry name" value="CELL DIVISION PROTEIN DIVIVA"/>
    <property type="match status" value="1"/>
</dbReference>
<dbReference type="Gene3D" id="6.10.250.660">
    <property type="match status" value="2"/>
</dbReference>
<evidence type="ECO:0000256" key="1">
    <source>
        <dbReference type="ARBA" id="ARBA00004496"/>
    </source>
</evidence>
<reference evidence="9 10" key="1">
    <citation type="submission" date="2024-09" db="EMBL/GenBank/DDBJ databases">
        <authorList>
            <person name="Sun Q."/>
            <person name="Mori K."/>
        </authorList>
    </citation>
    <scope>NUCLEOTIDE SEQUENCE [LARGE SCALE GENOMIC DNA]</scope>
    <source>
        <strain evidence="9 10">TBRC 7907</strain>
    </source>
</reference>
<dbReference type="Proteomes" id="UP001589693">
    <property type="component" value="Unassembled WGS sequence"/>
</dbReference>
<dbReference type="PANTHER" id="PTHR35794:SF2">
    <property type="entry name" value="CELL DIVISION PROTEIN DIVIVA"/>
    <property type="match status" value="1"/>
</dbReference>
<evidence type="ECO:0000256" key="7">
    <source>
        <dbReference type="ARBA" id="ARBA00023306"/>
    </source>
</evidence>
<proteinExistence type="inferred from homology"/>
<dbReference type="NCBIfam" id="TIGR03544">
    <property type="entry name" value="DivI1A_domain"/>
    <property type="match status" value="2"/>
</dbReference>
<evidence type="ECO:0000256" key="5">
    <source>
        <dbReference type="ARBA" id="ARBA00022618"/>
    </source>
</evidence>
<evidence type="ECO:0000256" key="3">
    <source>
        <dbReference type="ARBA" id="ARBA00018787"/>
    </source>
</evidence>
<evidence type="ECO:0000313" key="9">
    <source>
        <dbReference type="EMBL" id="MFB9906782.1"/>
    </source>
</evidence>
<gene>
    <name evidence="9" type="ORF">ACFFQA_22840</name>
</gene>
<evidence type="ECO:0000313" key="10">
    <source>
        <dbReference type="Proteomes" id="UP001589693"/>
    </source>
</evidence>
<evidence type="ECO:0000256" key="2">
    <source>
        <dbReference type="ARBA" id="ARBA00009008"/>
    </source>
</evidence>
<keyword evidence="5" id="KW-0132">Cell division</keyword>